<evidence type="ECO:0000259" key="4">
    <source>
        <dbReference type="Pfam" id="PF03088"/>
    </source>
</evidence>
<dbReference type="SUPFAM" id="SSF63829">
    <property type="entry name" value="Calcium-dependent phosphotriesterase"/>
    <property type="match status" value="2"/>
</dbReference>
<dbReference type="Proteomes" id="UP000887540">
    <property type="component" value="Unplaced"/>
</dbReference>
<proteinExistence type="inferred from homology"/>
<feature type="domain" description="Strictosidine synthase conserved region" evidence="4">
    <location>
        <begin position="351"/>
        <end position="430"/>
    </location>
</feature>
<evidence type="ECO:0000256" key="2">
    <source>
        <dbReference type="ARBA" id="ARBA00022553"/>
    </source>
</evidence>
<evidence type="ECO:0000313" key="6">
    <source>
        <dbReference type="WBParaSite" id="ACRNAN_scaffold4931.g21192.t1"/>
    </source>
</evidence>
<comment type="similarity">
    <text evidence="1">Belongs to the strictosidine synthase family.</text>
</comment>
<sequence length="431" mass="49053">MKKIEINSASTKYDYYQFVHDFVENGPNGRVIQLQLSTGEAKVLVDGLHFANGVQLMPDKQSFLVDESGMAQITRYYIAGPRKGEREIFMKNLPFHPDNIRLNSHGTFYVASAFPRHPEKFLFWEFLGPYPTIRRLLLQLIPSPLLGKFFAVTSVEHGLVIEVDANGKILSSLHDPTGIVRETSQVTDDGEFLYIASFHRDFIAKIRKPKGPLAENHELENAQRLLRGQLHGPNSALVERGLLFSNFHSAEVHEDDHLVDYIYTTTSDGKVVQIVDGVIRKSIFLNNETCGDHADETQCGRPISIRRFDQKRLIVADAYRGIYLLDVEKESSEQIFSTERLVQGKPIAFINDVDVYNNDTILFTASSTKWDLRRYYHILLDHIPDGRVIRYTLSSGEAEVVLDQLYFPNGIQIQPDRMSFLVCETGMARVT</sequence>
<keyword evidence="5" id="KW-1185">Reference proteome</keyword>
<dbReference type="AlphaFoldDB" id="A0A914E191"/>
<evidence type="ECO:0000313" key="5">
    <source>
        <dbReference type="Proteomes" id="UP000887540"/>
    </source>
</evidence>
<name>A0A914E191_9BILA</name>
<keyword evidence="2" id="KW-0597">Phosphoprotein</keyword>
<feature type="domain" description="Strictosidine synthase conserved region" evidence="4">
    <location>
        <begin position="4"/>
        <end position="80"/>
    </location>
</feature>
<dbReference type="GO" id="GO:0012505">
    <property type="term" value="C:endomembrane system"/>
    <property type="evidence" value="ECO:0007669"/>
    <property type="project" value="TreeGrafter"/>
</dbReference>
<dbReference type="Gene3D" id="2.120.10.30">
    <property type="entry name" value="TolB, C-terminal domain"/>
    <property type="match status" value="2"/>
</dbReference>
<organism evidence="5 6">
    <name type="scientific">Acrobeloides nanus</name>
    <dbReference type="NCBI Taxonomy" id="290746"/>
    <lineage>
        <taxon>Eukaryota</taxon>
        <taxon>Metazoa</taxon>
        <taxon>Ecdysozoa</taxon>
        <taxon>Nematoda</taxon>
        <taxon>Chromadorea</taxon>
        <taxon>Rhabditida</taxon>
        <taxon>Tylenchina</taxon>
        <taxon>Cephalobomorpha</taxon>
        <taxon>Cephaloboidea</taxon>
        <taxon>Cephalobidae</taxon>
        <taxon>Acrobeloides</taxon>
    </lineage>
</organism>
<accession>A0A914E191</accession>
<dbReference type="InterPro" id="IPR018119">
    <property type="entry name" value="Strictosidine_synth_cons-reg"/>
</dbReference>
<dbReference type="PANTHER" id="PTHR10426:SF88">
    <property type="entry name" value="ADIPOCYTE PLASMA MEMBRANE-ASSOCIATED PROTEIN HEMOMUCIN-RELATED"/>
    <property type="match status" value="1"/>
</dbReference>
<evidence type="ECO:0000256" key="1">
    <source>
        <dbReference type="ARBA" id="ARBA00009191"/>
    </source>
</evidence>
<dbReference type="WBParaSite" id="ACRNAN_scaffold4931.g21192.t1">
    <property type="protein sequence ID" value="ACRNAN_scaffold4931.g21192.t1"/>
    <property type="gene ID" value="ACRNAN_scaffold4931.g21192"/>
</dbReference>
<dbReference type="GO" id="GO:0016787">
    <property type="term" value="F:hydrolase activity"/>
    <property type="evidence" value="ECO:0007669"/>
    <property type="project" value="TreeGrafter"/>
</dbReference>
<protein>
    <submittedName>
        <fullName evidence="6">Strictosidine synthase conserved region domain-containing protein</fullName>
    </submittedName>
</protein>
<evidence type="ECO:0000256" key="3">
    <source>
        <dbReference type="ARBA" id="ARBA00023180"/>
    </source>
</evidence>
<reference evidence="6" key="1">
    <citation type="submission" date="2022-11" db="UniProtKB">
        <authorList>
            <consortium name="WormBaseParasite"/>
        </authorList>
    </citation>
    <scope>IDENTIFICATION</scope>
</reference>
<dbReference type="PANTHER" id="PTHR10426">
    <property type="entry name" value="STRICTOSIDINE SYNTHASE-RELATED"/>
    <property type="match status" value="1"/>
</dbReference>
<dbReference type="Pfam" id="PF03088">
    <property type="entry name" value="Str_synth"/>
    <property type="match status" value="2"/>
</dbReference>
<keyword evidence="3" id="KW-0325">Glycoprotein</keyword>
<dbReference type="InterPro" id="IPR011042">
    <property type="entry name" value="6-blade_b-propeller_TolB-like"/>
</dbReference>